<comment type="subcellular location">
    <subcellularLocation>
        <location evidence="1">Cell outer membrane</location>
        <topology evidence="1">Multi-pass membrane protein</topology>
    </subcellularLocation>
</comment>
<dbReference type="Gene3D" id="2.40.170.20">
    <property type="entry name" value="TonB-dependent receptor, beta-barrel domain"/>
    <property type="match status" value="1"/>
</dbReference>
<organism evidence="12">
    <name type="scientific">hydrothermal vent metagenome</name>
    <dbReference type="NCBI Taxonomy" id="652676"/>
    <lineage>
        <taxon>unclassified sequences</taxon>
        <taxon>metagenomes</taxon>
        <taxon>ecological metagenomes</taxon>
    </lineage>
</organism>
<dbReference type="InterPro" id="IPR036942">
    <property type="entry name" value="Beta-barrel_TonB_sf"/>
</dbReference>
<evidence type="ECO:0000256" key="8">
    <source>
        <dbReference type="ARBA" id="ARBA00023136"/>
    </source>
</evidence>
<evidence type="ECO:0000256" key="4">
    <source>
        <dbReference type="ARBA" id="ARBA00022692"/>
    </source>
</evidence>
<keyword evidence="9" id="KW-0998">Cell outer membrane</keyword>
<evidence type="ECO:0000313" key="12">
    <source>
        <dbReference type="EMBL" id="CUS46200.1"/>
    </source>
</evidence>
<keyword evidence="12" id="KW-0675">Receptor</keyword>
<evidence type="ECO:0000256" key="7">
    <source>
        <dbReference type="ARBA" id="ARBA00023077"/>
    </source>
</evidence>
<keyword evidence="2" id="KW-0813">Transport</keyword>
<keyword evidence="4" id="KW-0812">Transmembrane</keyword>
<protein>
    <submittedName>
        <fullName evidence="12">TonB-dependent receptor</fullName>
    </submittedName>
</protein>
<dbReference type="SUPFAM" id="SSF56935">
    <property type="entry name" value="Porins"/>
    <property type="match status" value="1"/>
</dbReference>
<dbReference type="InterPro" id="IPR039426">
    <property type="entry name" value="TonB-dep_rcpt-like"/>
</dbReference>
<evidence type="ECO:0000256" key="6">
    <source>
        <dbReference type="ARBA" id="ARBA00023065"/>
    </source>
</evidence>
<feature type="domain" description="TonB-dependent receptor-like beta-barrel" evidence="10">
    <location>
        <begin position="308"/>
        <end position="709"/>
    </location>
</feature>
<dbReference type="GO" id="GO:0006826">
    <property type="term" value="P:iron ion transport"/>
    <property type="evidence" value="ECO:0007669"/>
    <property type="project" value="UniProtKB-KW"/>
</dbReference>
<keyword evidence="3" id="KW-0410">Iron transport</keyword>
<evidence type="ECO:0000259" key="11">
    <source>
        <dbReference type="Pfam" id="PF07715"/>
    </source>
</evidence>
<evidence type="ECO:0000256" key="5">
    <source>
        <dbReference type="ARBA" id="ARBA00023004"/>
    </source>
</evidence>
<dbReference type="Pfam" id="PF00593">
    <property type="entry name" value="TonB_dep_Rec_b-barrel"/>
    <property type="match status" value="1"/>
</dbReference>
<evidence type="ECO:0000259" key="10">
    <source>
        <dbReference type="Pfam" id="PF00593"/>
    </source>
</evidence>
<evidence type="ECO:0000256" key="9">
    <source>
        <dbReference type="ARBA" id="ARBA00023237"/>
    </source>
</evidence>
<evidence type="ECO:0000256" key="3">
    <source>
        <dbReference type="ARBA" id="ARBA00022496"/>
    </source>
</evidence>
<accession>A0A160TLL8</accession>
<reference evidence="12" key="1">
    <citation type="submission" date="2015-10" db="EMBL/GenBank/DDBJ databases">
        <authorList>
            <person name="Gilbert D.G."/>
        </authorList>
    </citation>
    <scope>NUCLEOTIDE SEQUENCE</scope>
</reference>
<evidence type="ECO:0000256" key="1">
    <source>
        <dbReference type="ARBA" id="ARBA00004571"/>
    </source>
</evidence>
<gene>
    <name evidence="12" type="ORF">MGWOODY_Smn623</name>
</gene>
<sequence length="770" mass="83398">MSKSTVAKSSLLFGAAIGALFCSAGAFAQDAAASSAQQGEEAPLGDIVVTAERRPESLQKVPLSVAVVSGDALRSYQTGGDDILSLAGRVPGLYAETTTGRIFPRFYIRGLGNIDFYLGASQPVSIIQDDVVLEHVVLKSNPVFDVAQTEVLRGPQGSLFGRNTTAGIIKFDTIKPTQELEGRGQFSYGSYNTVTADAGVGGPIVKDLLAFRVSALYQHRDNWVDNTFTGTSADGTVAPKKDAMGGFDERDIRLQLLFTPGDRFSVNVSAHARDYRGTSTLFHRAALKKGSNDVSAEPRDKVAFDEAMNNPQAYKTYGESVRAAYDFGGVVLTSISAYETTSGYSRGDTDGGAAANFGGIGFGESQGNVRKLDQFTQEVRLASDGDSRFKWQIGGMYFDSRDITEFYQRAYFLNPPARNPNNWVRLHDVNTSWAAFGQVSYEILPSLTITAGGRVTEDKKTTQLLKTANTAANAVTYTGRRFVELKDTQPSWDVSALYQINPDVSLYARVARGFRGPTIQGRSAVFNSDFTTANSETILSWEAGFKSNLFNNHLRLNATAFTYTVNDIQLNGNDSNGNGVLFNADKAKAYGMEAEAEWRPTSNLSLGLGLSLLHSEIKDKRVYAQVCALSGVVVCTVQNPTITVPVFGSPAVFAQIDGQPLPNAPEYTVNFNGRYDLPLGNGGKAFISTDWNLQGYTNFVLYKTKEFYSNGTFEGGLKIGYSAPGGAYEVALFGRNITNEKNLKGVIENYMAAVFNEPRVIGISVSGKFR</sequence>
<feature type="domain" description="TonB-dependent receptor plug" evidence="11">
    <location>
        <begin position="58"/>
        <end position="168"/>
    </location>
</feature>
<dbReference type="AlphaFoldDB" id="A0A160TLL8"/>
<dbReference type="InterPro" id="IPR012910">
    <property type="entry name" value="Plug_dom"/>
</dbReference>
<keyword evidence="7" id="KW-0798">TonB box</keyword>
<dbReference type="InterPro" id="IPR000531">
    <property type="entry name" value="Beta-barrel_TonB"/>
</dbReference>
<dbReference type="PANTHER" id="PTHR32552">
    <property type="entry name" value="FERRICHROME IRON RECEPTOR-RELATED"/>
    <property type="match status" value="1"/>
</dbReference>
<dbReference type="EMBL" id="CZQE01000348">
    <property type="protein sequence ID" value="CUS46200.1"/>
    <property type="molecule type" value="Genomic_DNA"/>
</dbReference>
<dbReference type="Pfam" id="PF07715">
    <property type="entry name" value="Plug"/>
    <property type="match status" value="1"/>
</dbReference>
<dbReference type="PROSITE" id="PS52016">
    <property type="entry name" value="TONB_DEPENDENT_REC_3"/>
    <property type="match status" value="1"/>
</dbReference>
<name>A0A160TLL8_9ZZZZ</name>
<dbReference type="PANTHER" id="PTHR32552:SF81">
    <property type="entry name" value="TONB-DEPENDENT OUTER MEMBRANE RECEPTOR"/>
    <property type="match status" value="1"/>
</dbReference>
<dbReference type="GO" id="GO:0009279">
    <property type="term" value="C:cell outer membrane"/>
    <property type="evidence" value="ECO:0007669"/>
    <property type="project" value="UniProtKB-SubCell"/>
</dbReference>
<proteinExistence type="predicted"/>
<keyword evidence="6" id="KW-0406">Ion transport</keyword>
<evidence type="ECO:0000256" key="2">
    <source>
        <dbReference type="ARBA" id="ARBA00022448"/>
    </source>
</evidence>
<keyword evidence="5" id="KW-0408">Iron</keyword>
<keyword evidence="8" id="KW-0472">Membrane</keyword>